<evidence type="ECO:0000256" key="1">
    <source>
        <dbReference type="SAM" id="MobiDB-lite"/>
    </source>
</evidence>
<accession>A0A9D1UZL6</accession>
<dbReference type="EMBL" id="DXFT01000073">
    <property type="protein sequence ID" value="HIX03198.1"/>
    <property type="molecule type" value="Genomic_DNA"/>
</dbReference>
<protein>
    <submittedName>
        <fullName evidence="2">DUF4290 domain-containing protein</fullName>
    </submittedName>
</protein>
<evidence type="ECO:0000313" key="3">
    <source>
        <dbReference type="Proteomes" id="UP000824202"/>
    </source>
</evidence>
<name>A0A9D1UZL6_9BACT</name>
<evidence type="ECO:0000313" key="2">
    <source>
        <dbReference type="EMBL" id="HIX03198.1"/>
    </source>
</evidence>
<dbReference type="Pfam" id="PF14123">
    <property type="entry name" value="DUF4290"/>
    <property type="match status" value="1"/>
</dbReference>
<feature type="compositionally biased region" description="Low complexity" evidence="1">
    <location>
        <begin position="219"/>
        <end position="232"/>
    </location>
</feature>
<dbReference type="Proteomes" id="UP000824202">
    <property type="component" value="Unassembled WGS sequence"/>
</dbReference>
<dbReference type="InterPro" id="IPR025632">
    <property type="entry name" value="DUF4290"/>
</dbReference>
<reference evidence="2" key="2">
    <citation type="submission" date="2021-04" db="EMBL/GenBank/DDBJ databases">
        <authorList>
            <person name="Gilroy R."/>
        </authorList>
    </citation>
    <scope>NUCLEOTIDE SEQUENCE</scope>
    <source>
        <strain evidence="2">23274</strain>
    </source>
</reference>
<feature type="compositionally biased region" description="Low complexity" evidence="1">
    <location>
        <begin position="190"/>
        <end position="211"/>
    </location>
</feature>
<feature type="region of interest" description="Disordered" evidence="1">
    <location>
        <begin position="185"/>
        <end position="232"/>
    </location>
</feature>
<organism evidence="2 3">
    <name type="scientific">Candidatus Odoribacter faecigallinarum</name>
    <dbReference type="NCBI Taxonomy" id="2838706"/>
    <lineage>
        <taxon>Bacteria</taxon>
        <taxon>Pseudomonadati</taxon>
        <taxon>Bacteroidota</taxon>
        <taxon>Bacteroidia</taxon>
        <taxon>Bacteroidales</taxon>
        <taxon>Odoribacteraceae</taxon>
        <taxon>Odoribacter</taxon>
    </lineage>
</organism>
<sequence>MEEYNTQRKRLIQPEYGRNIQTMVDYLLTIQDRNERTRAAKTVIDVMGNLYPHLRDVPDFRHKLWDHLAIMSNFQLDIDWPYPLPSLKQLQEKPEKIPYNNNNIKFRHYGVMTEKLIEAIHKEQNPEKKKALIVLTANHMKKSFLTWNKDSVEDEQIYKDINTLYGETLILPEGMTLAAPKDLLQKKNKPNNNNNNKQNNKNFQKKNNNNNRQFHKKPQNQQQQNQQQKQPQ</sequence>
<comment type="caution">
    <text evidence="2">The sequence shown here is derived from an EMBL/GenBank/DDBJ whole genome shotgun (WGS) entry which is preliminary data.</text>
</comment>
<reference evidence="2" key="1">
    <citation type="journal article" date="2021" name="PeerJ">
        <title>Extensive microbial diversity within the chicken gut microbiome revealed by metagenomics and culture.</title>
        <authorList>
            <person name="Gilroy R."/>
            <person name="Ravi A."/>
            <person name="Getino M."/>
            <person name="Pursley I."/>
            <person name="Horton D.L."/>
            <person name="Alikhan N.F."/>
            <person name="Baker D."/>
            <person name="Gharbi K."/>
            <person name="Hall N."/>
            <person name="Watson M."/>
            <person name="Adriaenssens E.M."/>
            <person name="Foster-Nyarko E."/>
            <person name="Jarju S."/>
            <person name="Secka A."/>
            <person name="Antonio M."/>
            <person name="Oren A."/>
            <person name="Chaudhuri R.R."/>
            <person name="La Ragione R."/>
            <person name="Hildebrand F."/>
            <person name="Pallen M.J."/>
        </authorList>
    </citation>
    <scope>NUCLEOTIDE SEQUENCE</scope>
    <source>
        <strain evidence="2">23274</strain>
    </source>
</reference>
<gene>
    <name evidence="2" type="ORF">H9863_03655</name>
</gene>
<dbReference type="AlphaFoldDB" id="A0A9D1UZL6"/>
<proteinExistence type="predicted"/>